<dbReference type="Proteomes" id="UP000466966">
    <property type="component" value="Unassembled WGS sequence"/>
</dbReference>
<dbReference type="RefSeq" id="WP_160771183.1">
    <property type="nucleotide sequence ID" value="NZ_WTYV01000002.1"/>
</dbReference>
<comment type="caution">
    <text evidence="3">The sequence shown here is derived from an EMBL/GenBank/DDBJ whole genome shotgun (WGS) entry which is preliminary data.</text>
</comment>
<proteinExistence type="inferred from homology"/>
<dbReference type="GO" id="GO:0016740">
    <property type="term" value="F:transferase activity"/>
    <property type="evidence" value="ECO:0007669"/>
    <property type="project" value="UniProtKB-KW"/>
</dbReference>
<comment type="catalytic activity">
    <reaction evidence="1">
        <text>uridine(34) in tRNA + AH2 + O2 = 5-hydroxyuridine(34) in tRNA + A + H2O</text>
        <dbReference type="Rhea" id="RHEA:64224"/>
        <dbReference type="Rhea" id="RHEA-COMP:11727"/>
        <dbReference type="Rhea" id="RHEA-COMP:13381"/>
        <dbReference type="ChEBI" id="CHEBI:13193"/>
        <dbReference type="ChEBI" id="CHEBI:15377"/>
        <dbReference type="ChEBI" id="CHEBI:15379"/>
        <dbReference type="ChEBI" id="CHEBI:17499"/>
        <dbReference type="ChEBI" id="CHEBI:65315"/>
        <dbReference type="ChEBI" id="CHEBI:136877"/>
    </reaction>
</comment>
<sequence>MDPAPIHVAALYQFTRFPDREAVRGPLLALALAQGIKGTLLVAHEGLNGTIAGPKEGLDAVIAHIRALPGCADIAVKWSTAAAMPFGKMLVKLKREIVTMGVPDVDPTALVGTYVPPAEWNALISQPDVVLIDTRNDYEVVLGRFEGAVDPQTPTFRDFPAWFRANRDALGPNPRVAMYCTGGIRCEKSTAFLKAEGVEEVFHLAGGILKYLEDIPEEESLWRGGCFVFDERVSLGHGLRTLPVPEGFKAQSPPSAEF</sequence>
<evidence type="ECO:0000259" key="2">
    <source>
        <dbReference type="PROSITE" id="PS50206"/>
    </source>
</evidence>
<dbReference type="PANTHER" id="PTHR43268:SF3">
    <property type="entry name" value="RHODANESE-LIKE DOMAIN-CONTAINING PROTEIN 7-RELATED"/>
    <property type="match status" value="1"/>
</dbReference>
<dbReference type="AlphaFoldDB" id="A0A844YUL0"/>
<dbReference type="SMART" id="SM00450">
    <property type="entry name" value="RHOD"/>
    <property type="match status" value="1"/>
</dbReference>
<dbReference type="SUPFAM" id="SSF52821">
    <property type="entry name" value="Rhodanese/Cell cycle control phosphatase"/>
    <property type="match status" value="1"/>
</dbReference>
<dbReference type="InterPro" id="IPR036873">
    <property type="entry name" value="Rhodanese-like_dom_sf"/>
</dbReference>
<comment type="similarity">
    <text evidence="1">Belongs to the TrhO family.</text>
</comment>
<dbReference type="EMBL" id="WTYV01000002">
    <property type="protein sequence ID" value="MXO71249.1"/>
    <property type="molecule type" value="Genomic_DNA"/>
</dbReference>
<name>A0A844YUL0_9SPHN</name>
<dbReference type="NCBIfam" id="NF001136">
    <property type="entry name" value="PRK00142.1-4"/>
    <property type="match status" value="1"/>
</dbReference>
<keyword evidence="1" id="KW-0819">tRNA processing</keyword>
<evidence type="ECO:0000256" key="1">
    <source>
        <dbReference type="HAMAP-Rule" id="MF_00469"/>
    </source>
</evidence>
<keyword evidence="4" id="KW-1185">Reference proteome</keyword>
<dbReference type="EC" id="1.14.-.-" evidence="1"/>
<organism evidence="3 4">
    <name type="scientific">Alteraurantiacibacter buctensis</name>
    <dbReference type="NCBI Taxonomy" id="1503981"/>
    <lineage>
        <taxon>Bacteria</taxon>
        <taxon>Pseudomonadati</taxon>
        <taxon>Pseudomonadota</taxon>
        <taxon>Alphaproteobacteria</taxon>
        <taxon>Sphingomonadales</taxon>
        <taxon>Erythrobacteraceae</taxon>
        <taxon>Alteraurantiacibacter</taxon>
    </lineage>
</organism>
<dbReference type="PROSITE" id="PS50206">
    <property type="entry name" value="RHODANESE_3"/>
    <property type="match status" value="1"/>
</dbReference>
<dbReference type="InterPro" id="IPR001763">
    <property type="entry name" value="Rhodanese-like_dom"/>
</dbReference>
<feature type="domain" description="Rhodanese" evidence="2">
    <location>
        <begin position="125"/>
        <end position="220"/>
    </location>
</feature>
<evidence type="ECO:0000313" key="4">
    <source>
        <dbReference type="Proteomes" id="UP000466966"/>
    </source>
</evidence>
<dbReference type="GO" id="GO:0006400">
    <property type="term" value="P:tRNA modification"/>
    <property type="evidence" value="ECO:0007669"/>
    <property type="project" value="UniProtKB-UniRule"/>
</dbReference>
<dbReference type="Pfam" id="PF00581">
    <property type="entry name" value="Rhodanese"/>
    <property type="match status" value="1"/>
</dbReference>
<protein>
    <recommendedName>
        <fullName evidence="1">tRNA uridine(34) hydroxylase</fullName>
        <ecNumber evidence="1">1.14.-.-</ecNumber>
    </recommendedName>
    <alternativeName>
        <fullName evidence="1">tRNA hydroxylation protein O</fullName>
    </alternativeName>
</protein>
<dbReference type="OrthoDB" id="9778326at2"/>
<dbReference type="HAMAP" id="MF_00469">
    <property type="entry name" value="TrhO"/>
    <property type="match status" value="1"/>
</dbReference>
<reference evidence="3 4" key="1">
    <citation type="submission" date="2019-12" db="EMBL/GenBank/DDBJ databases">
        <title>Genomic-based taxomic classification of the family Erythrobacteraceae.</title>
        <authorList>
            <person name="Xu L."/>
        </authorList>
    </citation>
    <scope>NUCLEOTIDE SEQUENCE [LARGE SCALE GENOMIC DNA]</scope>
    <source>
        <strain evidence="3 4">M0322</strain>
    </source>
</reference>
<comment type="function">
    <text evidence="1">Catalyzes oxygen-dependent 5-hydroxyuridine (ho5U) modification at position 34 in tRNAs.</text>
</comment>
<dbReference type="CDD" id="cd01518">
    <property type="entry name" value="RHOD_YceA"/>
    <property type="match status" value="1"/>
</dbReference>
<accession>A0A844YUL0</accession>
<keyword evidence="3" id="KW-0808">Transferase</keyword>
<gene>
    <name evidence="1" type="primary">trhO</name>
    <name evidence="3" type="ORF">GRI99_06295</name>
</gene>
<dbReference type="Gene3D" id="3.40.250.10">
    <property type="entry name" value="Rhodanese-like domain"/>
    <property type="match status" value="1"/>
</dbReference>
<evidence type="ECO:0000313" key="3">
    <source>
        <dbReference type="EMBL" id="MXO71249.1"/>
    </source>
</evidence>
<dbReference type="Pfam" id="PF17773">
    <property type="entry name" value="UPF0176_N"/>
    <property type="match status" value="1"/>
</dbReference>
<dbReference type="InterPro" id="IPR020936">
    <property type="entry name" value="TrhO"/>
</dbReference>
<dbReference type="PANTHER" id="PTHR43268">
    <property type="entry name" value="THIOSULFATE SULFURTRANSFERASE/RHODANESE-LIKE DOMAIN-CONTAINING PROTEIN 2"/>
    <property type="match status" value="1"/>
</dbReference>
<dbReference type="GO" id="GO:0016705">
    <property type="term" value="F:oxidoreductase activity, acting on paired donors, with incorporation or reduction of molecular oxygen"/>
    <property type="evidence" value="ECO:0007669"/>
    <property type="project" value="UniProtKB-UniRule"/>
</dbReference>
<dbReference type="Gene3D" id="3.30.70.100">
    <property type="match status" value="1"/>
</dbReference>
<dbReference type="InterPro" id="IPR040503">
    <property type="entry name" value="TRHO_N"/>
</dbReference>
<keyword evidence="1" id="KW-0560">Oxidoreductase</keyword>